<organism evidence="2 3">
    <name type="scientific">Asbolus verrucosus</name>
    <name type="common">Desert ironclad beetle</name>
    <dbReference type="NCBI Taxonomy" id="1661398"/>
    <lineage>
        <taxon>Eukaryota</taxon>
        <taxon>Metazoa</taxon>
        <taxon>Ecdysozoa</taxon>
        <taxon>Arthropoda</taxon>
        <taxon>Hexapoda</taxon>
        <taxon>Insecta</taxon>
        <taxon>Pterygota</taxon>
        <taxon>Neoptera</taxon>
        <taxon>Endopterygota</taxon>
        <taxon>Coleoptera</taxon>
        <taxon>Polyphaga</taxon>
        <taxon>Cucujiformia</taxon>
        <taxon>Tenebrionidae</taxon>
        <taxon>Pimeliinae</taxon>
        <taxon>Asbolus</taxon>
    </lineage>
</organism>
<comment type="caution">
    <text evidence="2">The sequence shown here is derived from an EMBL/GenBank/DDBJ whole genome shotgun (WGS) entry which is preliminary data.</text>
</comment>
<dbReference type="EMBL" id="QDEB01012362">
    <property type="protein sequence ID" value="RZC41973.1"/>
    <property type="molecule type" value="Genomic_DNA"/>
</dbReference>
<feature type="transmembrane region" description="Helical" evidence="1">
    <location>
        <begin position="273"/>
        <end position="292"/>
    </location>
</feature>
<keyword evidence="1" id="KW-0812">Transmembrane</keyword>
<sequence length="295" mass="35120">WFIVRKIYSNVYYTHFTLVDNILFTLLDIIFYTHNFYVLVVLMVVKRHQWFKLIHNLQFVECQVNFPHKSHWLAIILAHMVFCAITISGMTVYFVIFDITYVELNFVDCFENYSLFFHTVCTCVVLSLLLSRYKRQILFLKRENINKVHCNMYLLKKSVDIFNDIFGWMILLDVCYGAIKCLTYINLMVKNENIVRNLWLQFYGVSLLTSIWARIVTTILLCDAILKKYEDIFNVAFRIKCSTNNRKFRSILAVVSHNRPEFRAARFFLIDRSLLFSIFDSVTTFTLVILQFKPS</sequence>
<feature type="non-terminal residue" evidence="2">
    <location>
        <position position="295"/>
    </location>
</feature>
<keyword evidence="1" id="KW-1133">Transmembrane helix</keyword>
<keyword evidence="3" id="KW-1185">Reference proteome</keyword>
<gene>
    <name evidence="2" type="ORF">BDFB_012963</name>
</gene>
<evidence type="ECO:0000313" key="2">
    <source>
        <dbReference type="EMBL" id="RZC41973.1"/>
    </source>
</evidence>
<reference evidence="2 3" key="1">
    <citation type="submission" date="2017-03" db="EMBL/GenBank/DDBJ databases">
        <title>Genome of the blue death feigning beetle - Asbolus verrucosus.</title>
        <authorList>
            <person name="Rider S.D."/>
        </authorList>
    </citation>
    <scope>NUCLEOTIDE SEQUENCE [LARGE SCALE GENOMIC DNA]</scope>
    <source>
        <strain evidence="2">Butters</strain>
        <tissue evidence="2">Head and leg muscle</tissue>
    </source>
</reference>
<name>A0A482WBS0_ASBVE</name>
<dbReference type="PANTHER" id="PTHR21143">
    <property type="entry name" value="INVERTEBRATE GUSTATORY RECEPTOR"/>
    <property type="match status" value="1"/>
</dbReference>
<evidence type="ECO:0000256" key="1">
    <source>
        <dbReference type="SAM" id="Phobius"/>
    </source>
</evidence>
<feature type="transmembrane region" description="Helical" evidence="1">
    <location>
        <begin position="165"/>
        <end position="187"/>
    </location>
</feature>
<dbReference type="GO" id="GO:0030424">
    <property type="term" value="C:axon"/>
    <property type="evidence" value="ECO:0007669"/>
    <property type="project" value="TreeGrafter"/>
</dbReference>
<evidence type="ECO:0000313" key="3">
    <source>
        <dbReference type="Proteomes" id="UP000292052"/>
    </source>
</evidence>
<protein>
    <recommendedName>
        <fullName evidence="4">7tm 7 domain containing protein</fullName>
    </recommendedName>
</protein>
<evidence type="ECO:0008006" key="4">
    <source>
        <dbReference type="Google" id="ProtNLM"/>
    </source>
</evidence>
<dbReference type="Proteomes" id="UP000292052">
    <property type="component" value="Unassembled WGS sequence"/>
</dbReference>
<proteinExistence type="predicted"/>
<dbReference type="OrthoDB" id="6748730at2759"/>
<feature type="transmembrane region" description="Helical" evidence="1">
    <location>
        <begin position="199"/>
        <end position="222"/>
    </location>
</feature>
<feature type="transmembrane region" description="Helical" evidence="1">
    <location>
        <begin position="72"/>
        <end position="95"/>
    </location>
</feature>
<dbReference type="AlphaFoldDB" id="A0A482WBS0"/>
<accession>A0A482WBS0</accession>
<keyword evidence="1" id="KW-0472">Membrane</keyword>
<feature type="non-terminal residue" evidence="2">
    <location>
        <position position="1"/>
    </location>
</feature>
<feature type="transmembrane region" description="Helical" evidence="1">
    <location>
        <begin position="115"/>
        <end position="133"/>
    </location>
</feature>
<dbReference type="GO" id="GO:0030425">
    <property type="term" value="C:dendrite"/>
    <property type="evidence" value="ECO:0007669"/>
    <property type="project" value="TreeGrafter"/>
</dbReference>
<dbReference type="PANTHER" id="PTHR21143:SF104">
    <property type="entry name" value="GUSTATORY RECEPTOR 8A-RELATED"/>
    <property type="match status" value="1"/>
</dbReference>
<dbReference type="GO" id="GO:0007635">
    <property type="term" value="P:chemosensory behavior"/>
    <property type="evidence" value="ECO:0007669"/>
    <property type="project" value="TreeGrafter"/>
</dbReference>
<feature type="transmembrane region" description="Helical" evidence="1">
    <location>
        <begin position="22"/>
        <end position="45"/>
    </location>
</feature>
<dbReference type="GO" id="GO:0008049">
    <property type="term" value="P:male courtship behavior"/>
    <property type="evidence" value="ECO:0007669"/>
    <property type="project" value="TreeGrafter"/>
</dbReference>
<dbReference type="GO" id="GO:0043025">
    <property type="term" value="C:neuronal cell body"/>
    <property type="evidence" value="ECO:0007669"/>
    <property type="project" value="TreeGrafter"/>
</dbReference>